<comment type="catalytic activity">
    <reaction evidence="6">
        <text>precorrin-5 + S-adenosyl-L-methionine + H2O = precorrin-6A + acetate + S-adenosyl-L-homocysteine + 2 H(+)</text>
        <dbReference type="Rhea" id="RHEA:18261"/>
        <dbReference type="ChEBI" id="CHEBI:15377"/>
        <dbReference type="ChEBI" id="CHEBI:15378"/>
        <dbReference type="ChEBI" id="CHEBI:30089"/>
        <dbReference type="ChEBI" id="CHEBI:57856"/>
        <dbReference type="ChEBI" id="CHEBI:59789"/>
        <dbReference type="ChEBI" id="CHEBI:77871"/>
        <dbReference type="ChEBI" id="CHEBI:77872"/>
        <dbReference type="EC" id="2.1.1.152"/>
    </reaction>
</comment>
<dbReference type="GO" id="GO:0009236">
    <property type="term" value="P:cobalamin biosynthetic process"/>
    <property type="evidence" value="ECO:0007669"/>
    <property type="project" value="UniProtKB-KW"/>
</dbReference>
<dbReference type="EC" id="2.1.1.152" evidence="6"/>
<dbReference type="GO" id="GO:0032259">
    <property type="term" value="P:methylation"/>
    <property type="evidence" value="ECO:0007669"/>
    <property type="project" value="UniProtKB-KW"/>
</dbReference>
<dbReference type="eggNOG" id="COG2243">
    <property type="taxonomic scope" value="Bacteria"/>
</dbReference>
<dbReference type="EMBL" id="CP005587">
    <property type="protein sequence ID" value="AGK59344.1"/>
    <property type="molecule type" value="Genomic_DNA"/>
</dbReference>
<dbReference type="KEGG" id="hdt:HYPDE_38363"/>
<dbReference type="SUPFAM" id="SSF53790">
    <property type="entry name" value="Tetrapyrrole methylase"/>
    <property type="match status" value="1"/>
</dbReference>
<dbReference type="AlphaFoldDB" id="N0B6V2"/>
<comment type="pathway">
    <text evidence="1">Cofactor biosynthesis; adenosylcobalamin biosynthesis.</text>
</comment>
<evidence type="ECO:0000256" key="2">
    <source>
        <dbReference type="ARBA" id="ARBA00022573"/>
    </source>
</evidence>
<evidence type="ECO:0000256" key="1">
    <source>
        <dbReference type="ARBA" id="ARBA00004953"/>
    </source>
</evidence>
<evidence type="ECO:0000256" key="6">
    <source>
        <dbReference type="PIRNR" id="PIRNR036525"/>
    </source>
</evidence>
<name>N0B6V2_9HYPH</name>
<dbReference type="NCBIfam" id="TIGR02434">
    <property type="entry name" value="CobF"/>
    <property type="match status" value="1"/>
</dbReference>
<reference evidence="8 9" key="1">
    <citation type="journal article" date="2013" name="Genome Announc.">
        <title>Genome sequences for three denitrifying bacterial strains isolated from a uranium- and nitrate-contaminated subsurface environment.</title>
        <authorList>
            <person name="Venkatramanan R."/>
            <person name="Prakash O."/>
            <person name="Woyke T."/>
            <person name="Chain P."/>
            <person name="Goodwin L.A."/>
            <person name="Watson D."/>
            <person name="Brooks S."/>
            <person name="Kostka J.E."/>
            <person name="Green S.J."/>
        </authorList>
    </citation>
    <scope>NUCLEOTIDE SEQUENCE [LARGE SCALE GENOMIC DNA]</scope>
    <source>
        <strain evidence="8 9">1NES1</strain>
    </source>
</reference>
<keyword evidence="4 6" id="KW-0808">Transferase</keyword>
<dbReference type="InterPro" id="IPR014776">
    <property type="entry name" value="4pyrrole_Mease_sub2"/>
</dbReference>
<dbReference type="InterPro" id="IPR000878">
    <property type="entry name" value="4pyrrol_Mease"/>
</dbReference>
<dbReference type="Proteomes" id="UP000005952">
    <property type="component" value="Chromosome"/>
</dbReference>
<dbReference type="HOGENOM" id="CLU_098653_0_0_5"/>
<comment type="function">
    <text evidence="6">Catalyzes the methylation of C-1 in precorrin-5 and the subsequent extrusion of acetic acid from the resulting intermediate to form cobalt-precorrin-6A.</text>
</comment>
<dbReference type="Pfam" id="PF00590">
    <property type="entry name" value="TP_methylase"/>
    <property type="match status" value="1"/>
</dbReference>
<dbReference type="GO" id="GO:0043819">
    <property type="term" value="F:precorrin-6A synthase (deacetylating) activity"/>
    <property type="evidence" value="ECO:0007669"/>
    <property type="project" value="UniProtKB-EC"/>
</dbReference>
<dbReference type="PANTHER" id="PTHR43467">
    <property type="entry name" value="COBALT-PRECORRIN-2 C(20)-METHYLTRANSFERASE"/>
    <property type="match status" value="1"/>
</dbReference>
<dbReference type="InterPro" id="IPR014777">
    <property type="entry name" value="4pyrrole_Mease_sub1"/>
</dbReference>
<keyword evidence="9" id="KW-1185">Reference proteome</keyword>
<gene>
    <name evidence="8" type="ORF">HYPDE_38363</name>
</gene>
<sequence length="254" mass="28179">MKKVLIIGIGAGNPDYVTMQAVKALNEVDVFFVLDKGEVKEDLVKLRTTVCERFITDHPYRVVEVASPMRNTGDPDYKSGVRSWHDEKAAIFSRFIATELKEGQVGGILIWGDPSLYDSTIRVLQQIIADGKIAFDYEVIPGITSVQALAAQHKIALNAIGEPVHTTTGRKLLEGLPQGVDTVVVMLDNGSGIRALADEDVDIYWGAYLGTPDEVLISGKLAERVDEIERIRADLRARKGWIMDTYLLRRTPDR</sequence>
<keyword evidence="2" id="KW-0169">Cobalamin biosynthesis</keyword>
<dbReference type="CDD" id="cd11643">
    <property type="entry name" value="Precorrin-6A-synthase"/>
    <property type="match status" value="1"/>
</dbReference>
<organism evidence="8 9">
    <name type="scientific">Hyphomicrobium denitrificans 1NES1</name>
    <dbReference type="NCBI Taxonomy" id="670307"/>
    <lineage>
        <taxon>Bacteria</taxon>
        <taxon>Pseudomonadati</taxon>
        <taxon>Pseudomonadota</taxon>
        <taxon>Alphaproteobacteria</taxon>
        <taxon>Hyphomicrobiales</taxon>
        <taxon>Hyphomicrobiaceae</taxon>
        <taxon>Hyphomicrobium</taxon>
    </lineage>
</organism>
<protein>
    <recommendedName>
        <fullName evidence="6">Precorrin-6A synthase [deacetylating]</fullName>
        <ecNumber evidence="6">2.1.1.152</ecNumber>
    </recommendedName>
</protein>
<dbReference type="RefSeq" id="WP_015599359.1">
    <property type="nucleotide sequence ID" value="NC_021172.1"/>
</dbReference>
<dbReference type="PIRSF" id="PIRSF036525">
    <property type="entry name" value="CobF"/>
    <property type="match status" value="1"/>
</dbReference>
<evidence type="ECO:0000256" key="3">
    <source>
        <dbReference type="ARBA" id="ARBA00022603"/>
    </source>
</evidence>
<evidence type="ECO:0000259" key="7">
    <source>
        <dbReference type="Pfam" id="PF00590"/>
    </source>
</evidence>
<dbReference type="Gene3D" id="3.30.950.10">
    <property type="entry name" value="Methyltransferase, Cobalt-precorrin-4 Transmethylase, Domain 2"/>
    <property type="match status" value="1"/>
</dbReference>
<evidence type="ECO:0000313" key="8">
    <source>
        <dbReference type="EMBL" id="AGK59344.1"/>
    </source>
</evidence>
<dbReference type="PANTHER" id="PTHR43467:SF1">
    <property type="entry name" value="PRECORRIN-6A SYNTHASE [DEACETYLATING]"/>
    <property type="match status" value="1"/>
</dbReference>
<proteinExistence type="predicted"/>
<evidence type="ECO:0000313" key="9">
    <source>
        <dbReference type="Proteomes" id="UP000005952"/>
    </source>
</evidence>
<keyword evidence="5 6" id="KW-0949">S-adenosyl-L-methionine</keyword>
<keyword evidence="3 6" id="KW-0489">Methyltransferase</keyword>
<dbReference type="OrthoDB" id="9787471at2"/>
<dbReference type="STRING" id="670307.HYPDE_38363"/>
<feature type="domain" description="Tetrapyrrole methylase" evidence="7">
    <location>
        <begin position="3"/>
        <end position="223"/>
    </location>
</feature>
<dbReference type="Gene3D" id="3.40.1010.10">
    <property type="entry name" value="Cobalt-precorrin-4 Transmethylase, Domain 1"/>
    <property type="match status" value="1"/>
</dbReference>
<dbReference type="InterPro" id="IPR035996">
    <property type="entry name" value="4pyrrol_Methylase_sf"/>
</dbReference>
<dbReference type="InterPro" id="IPR012797">
    <property type="entry name" value="CobF"/>
</dbReference>
<evidence type="ECO:0000256" key="4">
    <source>
        <dbReference type="ARBA" id="ARBA00022679"/>
    </source>
</evidence>
<evidence type="ECO:0000256" key="5">
    <source>
        <dbReference type="ARBA" id="ARBA00022691"/>
    </source>
</evidence>
<accession>N0B6V2</accession>